<dbReference type="InParanoid" id="P74048"/>
<dbReference type="Pfam" id="PF11460">
    <property type="entry name" value="DUF3007"/>
    <property type="match status" value="1"/>
</dbReference>
<organism evidence="2 3">
    <name type="scientific">Synechocystis sp. (strain ATCC 27184 / PCC 6803 / Kazusa)</name>
    <dbReference type="NCBI Taxonomy" id="1111708"/>
    <lineage>
        <taxon>Bacteria</taxon>
        <taxon>Bacillati</taxon>
        <taxon>Cyanobacteriota</taxon>
        <taxon>Cyanophyceae</taxon>
        <taxon>Synechococcales</taxon>
        <taxon>Merismopediaceae</taxon>
        <taxon>Synechocystis</taxon>
    </lineage>
</organism>
<dbReference type="STRING" id="1148.gene:10498995"/>
<protein>
    <submittedName>
        <fullName evidence="2">Slr0815 protein</fullName>
    </submittedName>
</protein>
<dbReference type="eggNOG" id="ENOG5032S9I">
    <property type="taxonomic scope" value="Bacteria"/>
</dbReference>
<evidence type="ECO:0000313" key="2">
    <source>
        <dbReference type="EMBL" id="BAA18124.1"/>
    </source>
</evidence>
<dbReference type="PANTHER" id="PTHR35734:SF1">
    <property type="entry name" value="OS01G0805200 PROTEIN"/>
    <property type="match status" value="1"/>
</dbReference>
<reference evidence="2 3" key="1">
    <citation type="journal article" date="1995" name="DNA Res.">
        <title>Sequence analysis of the genome of the unicellular cyanobacterium Synechocystis sp. strain PCC6803. I. Sequence features in the 1 Mb region from map positions 64% to 92% of the genome.</title>
        <authorList>
            <person name="Kaneko T."/>
            <person name="Tanaka A."/>
            <person name="Sato S."/>
            <person name="Kotani H."/>
            <person name="Sazuka T."/>
            <person name="Miyajima N."/>
            <person name="Sugiura M."/>
            <person name="Tabata S."/>
        </authorList>
    </citation>
    <scope>NUCLEOTIDE SEQUENCE [LARGE SCALE GENOMIC DNA]</scope>
    <source>
        <strain evidence="3">ATCC 27184 / PCC 6803 / Kazusa</strain>
    </source>
</reference>
<feature type="transmembrane region" description="Helical" evidence="1">
    <location>
        <begin position="21"/>
        <end position="41"/>
    </location>
</feature>
<sequence length="121" mass="13766">MFFCCPLFPFVIPGKTTMRRIDALAIALGFFLLGGVVYAGLQGFGIEAQQAGIWTQAVLVGGLIIWLLSYVTRVFTHDMTYHQQIKEYEDKMIELRWANMTPEEREKLQAEVVEEKDTSST</sequence>
<evidence type="ECO:0000256" key="1">
    <source>
        <dbReference type="SAM" id="Phobius"/>
    </source>
</evidence>
<dbReference type="EnsemblBacteria" id="BAA18124">
    <property type="protein sequence ID" value="BAA18124"/>
    <property type="gene ID" value="BAA18124"/>
</dbReference>
<name>P74048_SYNY3</name>
<keyword evidence="1" id="KW-0812">Transmembrane</keyword>
<accession>P74048</accession>
<dbReference type="PANTHER" id="PTHR35734">
    <property type="entry name" value="OS01G0805200 PROTEIN"/>
    <property type="match status" value="1"/>
</dbReference>
<dbReference type="PaxDb" id="1148-1653208"/>
<dbReference type="InterPro" id="IPR021562">
    <property type="entry name" value="DUF3007"/>
</dbReference>
<keyword evidence="1" id="KW-0472">Membrane</keyword>
<proteinExistence type="predicted"/>
<dbReference type="IntAct" id="P74048">
    <property type="interactions" value="1"/>
</dbReference>
<keyword evidence="1" id="KW-1133">Transmembrane helix</keyword>
<feature type="transmembrane region" description="Helical" evidence="1">
    <location>
        <begin position="53"/>
        <end position="71"/>
    </location>
</feature>
<dbReference type="PIR" id="S75563">
    <property type="entry name" value="S75563"/>
</dbReference>
<reference evidence="2 3" key="2">
    <citation type="journal article" date="1996" name="DNA Res.">
        <title>Sequence analysis of the genome of the unicellular cyanobacterium Synechocystis sp. strain PCC6803. II. Sequence determination of the entire genome and assignment of potential protein-coding regions.</title>
        <authorList>
            <person name="Kaneko T."/>
            <person name="Sato S."/>
            <person name="Kotani H."/>
            <person name="Tanaka A."/>
            <person name="Asamizu E."/>
            <person name="Nakamura Y."/>
            <person name="Miyajima N."/>
            <person name="Hirosawa M."/>
            <person name="Sugiura M."/>
            <person name="Sasamoto S."/>
            <person name="Kimura T."/>
            <person name="Hosouchi T."/>
            <person name="Matsuno A."/>
            <person name="Muraki A."/>
            <person name="Nakazaki N."/>
            <person name="Naruo K."/>
            <person name="Okumura S."/>
            <person name="Shimpo S."/>
            <person name="Takeuchi C."/>
            <person name="Wada T."/>
            <person name="Watanabe A."/>
            <person name="Yamada M."/>
            <person name="Yasuda M."/>
            <person name="Tabata S."/>
        </authorList>
    </citation>
    <scope>NUCLEOTIDE SEQUENCE [LARGE SCALE GENOMIC DNA]</scope>
    <source>
        <strain evidence="3">ATCC 27184 / PCC 6803 / Kazusa</strain>
    </source>
</reference>
<gene>
    <name evidence="2" type="ordered locus">slr0815</name>
</gene>
<dbReference type="PhylomeDB" id="P74048"/>
<dbReference type="KEGG" id="syn:slr0815"/>
<dbReference type="EMBL" id="BA000022">
    <property type="protein sequence ID" value="BAA18124.1"/>
    <property type="molecule type" value="Genomic_DNA"/>
</dbReference>
<dbReference type="Proteomes" id="UP000001425">
    <property type="component" value="Chromosome"/>
</dbReference>
<dbReference type="AlphaFoldDB" id="P74048"/>
<keyword evidence="3" id="KW-1185">Reference proteome</keyword>
<evidence type="ECO:0000313" key="3">
    <source>
        <dbReference type="Proteomes" id="UP000001425"/>
    </source>
</evidence>